<dbReference type="InterPro" id="IPR000182">
    <property type="entry name" value="GNAT_dom"/>
</dbReference>
<dbReference type="PANTHER" id="PTHR43877:SF2">
    <property type="entry name" value="AMINOALKYLPHOSPHONATE N-ACETYLTRANSFERASE-RELATED"/>
    <property type="match status" value="1"/>
</dbReference>
<accession>A0A0M6ZWZ4</accession>
<dbReference type="GO" id="GO:0016747">
    <property type="term" value="F:acyltransferase activity, transferring groups other than amino-acyl groups"/>
    <property type="evidence" value="ECO:0007669"/>
    <property type="project" value="InterPro"/>
</dbReference>
<evidence type="ECO:0000259" key="3">
    <source>
        <dbReference type="PROSITE" id="PS51186"/>
    </source>
</evidence>
<dbReference type="Proteomes" id="UP000049983">
    <property type="component" value="Unassembled WGS sequence"/>
</dbReference>
<reference evidence="5" key="1">
    <citation type="submission" date="2015-07" db="EMBL/GenBank/DDBJ databases">
        <authorList>
            <person name="Rodrigo-Torres Lidia"/>
            <person name="Arahal R.David."/>
        </authorList>
    </citation>
    <scope>NUCLEOTIDE SEQUENCE [LARGE SCALE GENOMIC DNA]</scope>
    <source>
        <strain evidence="5">CECT 5096</strain>
    </source>
</reference>
<dbReference type="GeneID" id="97668623"/>
<dbReference type="STRING" id="311410.LA5095_02339"/>
<dbReference type="Gene3D" id="3.40.630.30">
    <property type="match status" value="1"/>
</dbReference>
<evidence type="ECO:0000313" key="4">
    <source>
        <dbReference type="EMBL" id="CTQ66702.1"/>
    </source>
</evidence>
<feature type="domain" description="N-acetyltransferase" evidence="3">
    <location>
        <begin position="12"/>
        <end position="166"/>
    </location>
</feature>
<proteinExistence type="predicted"/>
<dbReference type="OrthoDB" id="7678938at2"/>
<keyword evidence="5" id="KW-1185">Reference proteome</keyword>
<dbReference type="AlphaFoldDB" id="A0A0M6ZWZ4"/>
<evidence type="ECO:0000256" key="2">
    <source>
        <dbReference type="ARBA" id="ARBA00023315"/>
    </source>
</evidence>
<dbReference type="PANTHER" id="PTHR43877">
    <property type="entry name" value="AMINOALKYLPHOSPHONATE N-ACETYLTRANSFERASE-RELATED-RELATED"/>
    <property type="match status" value="1"/>
</dbReference>
<name>A0A0M6ZWZ4_9HYPH</name>
<keyword evidence="2" id="KW-0012">Acyltransferase</keyword>
<dbReference type="Pfam" id="PF00583">
    <property type="entry name" value="Acetyltransf_1"/>
    <property type="match status" value="1"/>
</dbReference>
<dbReference type="RefSeq" id="WP_055115061.1">
    <property type="nucleotide sequence ID" value="NZ_CXWA01000002.1"/>
</dbReference>
<dbReference type="InterPro" id="IPR050832">
    <property type="entry name" value="Bact_Acetyltransf"/>
</dbReference>
<sequence>MSAFATRPVDGLRIVALETVPEAVGQIVQWFESEWPDWYGPDGPGNPASDLQQCLDSSRILPRCLVAVDNVSRPVGTVSLRDISPGSDRYPGVWLTALLVPQPRRQSGIGGMLVSAAEREADRLGFDEIHATTGSAQSLLVRRGWKLHDTLKVDPGMLQIFRKSLKQSC</sequence>
<evidence type="ECO:0000313" key="5">
    <source>
        <dbReference type="Proteomes" id="UP000049983"/>
    </source>
</evidence>
<dbReference type="PROSITE" id="PS51186">
    <property type="entry name" value="GNAT"/>
    <property type="match status" value="1"/>
</dbReference>
<keyword evidence="1 4" id="KW-0808">Transferase</keyword>
<dbReference type="EMBL" id="CXWC01000002">
    <property type="protein sequence ID" value="CTQ66702.1"/>
    <property type="molecule type" value="Genomic_DNA"/>
</dbReference>
<evidence type="ECO:0000256" key="1">
    <source>
        <dbReference type="ARBA" id="ARBA00022679"/>
    </source>
</evidence>
<gene>
    <name evidence="4" type="ORF">LA5096_01196</name>
</gene>
<dbReference type="SUPFAM" id="SSF55729">
    <property type="entry name" value="Acyl-CoA N-acyltransferases (Nat)"/>
    <property type="match status" value="1"/>
</dbReference>
<organism evidence="4 5">
    <name type="scientific">Roseibium album</name>
    <dbReference type="NCBI Taxonomy" id="311410"/>
    <lineage>
        <taxon>Bacteria</taxon>
        <taxon>Pseudomonadati</taxon>
        <taxon>Pseudomonadota</taxon>
        <taxon>Alphaproteobacteria</taxon>
        <taxon>Hyphomicrobiales</taxon>
        <taxon>Stappiaceae</taxon>
        <taxon>Roseibium</taxon>
    </lineage>
</organism>
<dbReference type="InterPro" id="IPR016181">
    <property type="entry name" value="Acyl_CoA_acyltransferase"/>
</dbReference>
<protein>
    <submittedName>
        <fullName evidence="4">Acetyltransferase (GNAT) family protein</fullName>
    </submittedName>
</protein>